<reference evidence="4" key="1">
    <citation type="submission" date="2016-06" db="UniProtKB">
        <authorList>
            <consortium name="WormBaseParasite"/>
        </authorList>
    </citation>
    <scope>IDENTIFICATION</scope>
</reference>
<evidence type="ECO:0000256" key="1">
    <source>
        <dbReference type="SAM" id="MobiDB-lite"/>
    </source>
</evidence>
<organism evidence="4">
    <name type="scientific">Echinostoma caproni</name>
    <dbReference type="NCBI Taxonomy" id="27848"/>
    <lineage>
        <taxon>Eukaryota</taxon>
        <taxon>Metazoa</taxon>
        <taxon>Spiralia</taxon>
        <taxon>Lophotrochozoa</taxon>
        <taxon>Platyhelminthes</taxon>
        <taxon>Trematoda</taxon>
        <taxon>Digenea</taxon>
        <taxon>Plagiorchiida</taxon>
        <taxon>Echinostomata</taxon>
        <taxon>Echinostomatoidea</taxon>
        <taxon>Echinostomatidae</taxon>
        <taxon>Echinostoma</taxon>
    </lineage>
</organism>
<dbReference type="Gene3D" id="3.90.230.10">
    <property type="entry name" value="Creatinase/methionine aminopeptidase superfamily"/>
    <property type="match status" value="1"/>
</dbReference>
<evidence type="ECO:0000313" key="4">
    <source>
        <dbReference type="WBParaSite" id="ECPE_0001099401-mRNA-1"/>
    </source>
</evidence>
<dbReference type="InterPro" id="IPR036005">
    <property type="entry name" value="Creatinase/aminopeptidase-like"/>
</dbReference>
<dbReference type="EMBL" id="UZAN01049989">
    <property type="protein sequence ID" value="VDP87878.1"/>
    <property type="molecule type" value="Genomic_DNA"/>
</dbReference>
<name>A0A183AVH5_9TREM</name>
<protein>
    <submittedName>
        <fullName evidence="4">DNA helicase</fullName>
    </submittedName>
</protein>
<dbReference type="InterPro" id="IPR050422">
    <property type="entry name" value="X-Pro_aminopeptidase_P"/>
</dbReference>
<proteinExistence type="predicted"/>
<dbReference type="InterPro" id="IPR029149">
    <property type="entry name" value="Creatin/AminoP/Spt16_N"/>
</dbReference>
<feature type="region of interest" description="Disordered" evidence="1">
    <location>
        <begin position="303"/>
        <end position="340"/>
    </location>
</feature>
<sequence length="375" mass="42122">MSSQASQQLDENWTLMKKGLEGVPTEAKWLSEVTQPGSVIGYDPKQIPFTTMQAYRSELSNAEAALSDIVASCENDQSHARQLIPVDGPNLVDLVWEAMRDSGEERAVRPPRTANPVCIVPLSFAGQTWQQKVHRVIEMMRQNGSSLLTISALDEIAWLLNLRGSDIQYSPIFFAYALLSLSEMHLFMNPKTLSDSEGLEQHLSDSEFKVNIHPYQEFFSHLDQSVRELSDRSSRVWLDYQSSDAIVMRVPETKRLFRNSPISDLKAVKLPSELNGIRQAHLEDSLVLCDFFAWLEQVSETNGLVEPESESPPETPLDGRTCEPAGNPPLDPPEKLTESSAGEYLDRLRSQAPGFVSLSFSTIFGAGKYFYFLRF</sequence>
<evidence type="ECO:0000313" key="3">
    <source>
        <dbReference type="Proteomes" id="UP000272942"/>
    </source>
</evidence>
<dbReference type="Proteomes" id="UP000272942">
    <property type="component" value="Unassembled WGS sequence"/>
</dbReference>
<dbReference type="Gene3D" id="3.40.350.10">
    <property type="entry name" value="Creatinase/prolidase N-terminal domain"/>
    <property type="match status" value="2"/>
</dbReference>
<reference evidence="2 3" key="2">
    <citation type="submission" date="2018-11" db="EMBL/GenBank/DDBJ databases">
        <authorList>
            <consortium name="Pathogen Informatics"/>
        </authorList>
    </citation>
    <scope>NUCLEOTIDE SEQUENCE [LARGE SCALE GENOMIC DNA]</scope>
    <source>
        <strain evidence="2 3">Egypt</strain>
    </source>
</reference>
<gene>
    <name evidence="2" type="ORF">ECPE_LOCUS10960</name>
</gene>
<accession>A0A183AVH5</accession>
<evidence type="ECO:0000313" key="2">
    <source>
        <dbReference type="EMBL" id="VDP87878.1"/>
    </source>
</evidence>
<dbReference type="PANTHER" id="PTHR43763">
    <property type="entry name" value="XAA-PRO AMINOPEPTIDASE 1"/>
    <property type="match status" value="1"/>
</dbReference>
<dbReference type="PANTHER" id="PTHR43763:SF6">
    <property type="entry name" value="XAA-PRO AMINOPEPTIDASE 1"/>
    <property type="match status" value="1"/>
</dbReference>
<dbReference type="Pfam" id="PF16189">
    <property type="entry name" value="Creatinase_N_2"/>
    <property type="match status" value="1"/>
</dbReference>
<dbReference type="AlphaFoldDB" id="A0A183AVH5"/>
<dbReference type="OrthoDB" id="9995434at2759"/>
<dbReference type="WBParaSite" id="ECPE_0001099401-mRNA-1">
    <property type="protein sequence ID" value="ECPE_0001099401-mRNA-1"/>
    <property type="gene ID" value="ECPE_0001099401"/>
</dbReference>
<keyword evidence="3" id="KW-1185">Reference proteome</keyword>